<dbReference type="GO" id="GO:0016020">
    <property type="term" value="C:membrane"/>
    <property type="evidence" value="ECO:0007669"/>
    <property type="project" value="TreeGrafter"/>
</dbReference>
<sequence length="151" mass="17098">MLDEIFEDLKDRMGKSIESLKREYSRLRTGRASISLLDGIRVSYYDTPTPLNQMASLAVPEPRLIVIQRPNSRAAESEADRIGIELAAKAGYDPRAAITLWQKMAQAGGKGPPEFLSTHPSPENRQKKLAEYVPEMMPYYEQKGDRPIYKL</sequence>
<evidence type="ECO:0000313" key="2">
    <source>
        <dbReference type="EMBL" id="GAG71261.1"/>
    </source>
</evidence>
<feature type="domain" description="Ribosome recycling factor" evidence="1">
    <location>
        <begin position="20"/>
        <end position="69"/>
    </location>
</feature>
<name>X1BGU1_9ZZZZ</name>
<protein>
    <recommendedName>
        <fullName evidence="1">Ribosome recycling factor domain-containing protein</fullName>
    </recommendedName>
</protein>
<reference evidence="2" key="1">
    <citation type="journal article" date="2014" name="Front. Microbiol.">
        <title>High frequency of phylogenetically diverse reductive dehalogenase-homologous genes in deep subseafloor sedimentary metagenomes.</title>
        <authorList>
            <person name="Kawai M."/>
            <person name="Futagami T."/>
            <person name="Toyoda A."/>
            <person name="Takaki Y."/>
            <person name="Nishi S."/>
            <person name="Hori S."/>
            <person name="Arai W."/>
            <person name="Tsubouchi T."/>
            <person name="Morono Y."/>
            <person name="Uchiyama I."/>
            <person name="Ito T."/>
            <person name="Fujiyama A."/>
            <person name="Inagaki F."/>
            <person name="Takami H."/>
        </authorList>
    </citation>
    <scope>NUCLEOTIDE SEQUENCE</scope>
    <source>
        <strain evidence="2">Expedition CK06-06</strain>
    </source>
</reference>
<dbReference type="PANTHER" id="PTHR22726:SF1">
    <property type="entry name" value="METALLOENDOPEPTIDASE OMA1, MITOCHONDRIAL"/>
    <property type="match status" value="1"/>
</dbReference>
<proteinExistence type="predicted"/>
<dbReference type="EMBL" id="BART01006890">
    <property type="protein sequence ID" value="GAG71261.1"/>
    <property type="molecule type" value="Genomic_DNA"/>
</dbReference>
<evidence type="ECO:0000259" key="1">
    <source>
        <dbReference type="Pfam" id="PF01765"/>
    </source>
</evidence>
<dbReference type="InterPro" id="IPR051156">
    <property type="entry name" value="Mito/Outer_Membr_Metalloprot"/>
</dbReference>
<gene>
    <name evidence="2" type="ORF">S01H4_15726</name>
</gene>
<dbReference type="InterPro" id="IPR023584">
    <property type="entry name" value="Ribosome_recyc_fac_dom"/>
</dbReference>
<organism evidence="2">
    <name type="scientific">marine sediment metagenome</name>
    <dbReference type="NCBI Taxonomy" id="412755"/>
    <lineage>
        <taxon>unclassified sequences</taxon>
        <taxon>metagenomes</taxon>
        <taxon>ecological metagenomes</taxon>
    </lineage>
</organism>
<dbReference type="Gene3D" id="3.30.1360.40">
    <property type="match status" value="1"/>
</dbReference>
<dbReference type="GO" id="GO:0004222">
    <property type="term" value="F:metalloendopeptidase activity"/>
    <property type="evidence" value="ECO:0007669"/>
    <property type="project" value="InterPro"/>
</dbReference>
<accession>X1BGU1</accession>
<comment type="caution">
    <text evidence="2">The sequence shown here is derived from an EMBL/GenBank/DDBJ whole genome shotgun (WGS) entry which is preliminary data.</text>
</comment>
<dbReference type="SUPFAM" id="SSF55194">
    <property type="entry name" value="Ribosome recycling factor, RRF"/>
    <property type="match status" value="1"/>
</dbReference>
<dbReference type="AlphaFoldDB" id="X1BGU1"/>
<dbReference type="GO" id="GO:0051603">
    <property type="term" value="P:proteolysis involved in protein catabolic process"/>
    <property type="evidence" value="ECO:0007669"/>
    <property type="project" value="TreeGrafter"/>
</dbReference>
<dbReference type="Pfam" id="PF01765">
    <property type="entry name" value="RRF"/>
    <property type="match status" value="1"/>
</dbReference>
<dbReference type="PANTHER" id="PTHR22726">
    <property type="entry name" value="METALLOENDOPEPTIDASE OMA1"/>
    <property type="match status" value="1"/>
</dbReference>
<dbReference type="GO" id="GO:0046872">
    <property type="term" value="F:metal ion binding"/>
    <property type="evidence" value="ECO:0007669"/>
    <property type="project" value="UniProtKB-KW"/>
</dbReference>
<dbReference type="InterPro" id="IPR036191">
    <property type="entry name" value="RRF_sf"/>
</dbReference>